<dbReference type="EMBL" id="ON529851">
    <property type="protein sequence ID" value="UTC28940.1"/>
    <property type="molecule type" value="Genomic_DNA"/>
</dbReference>
<accession>A0A9E7STC1</accession>
<protein>
    <submittedName>
        <fullName evidence="1">Uncharacterized protein</fullName>
    </submittedName>
</protein>
<proteinExistence type="predicted"/>
<sequence>MRTHPHDDDTLFQVDYQVLEPVDHHPVGPRHTATFARNWLEASDFVRKKYGLDASDRVLVNRVYAYDRSTGVKTEEVFYERYPEGREAPPMPAHHFG</sequence>
<dbReference type="Proteomes" id="UP001056634">
    <property type="component" value="Segment"/>
</dbReference>
<evidence type="ECO:0000313" key="1">
    <source>
        <dbReference type="EMBL" id="UTC28940.1"/>
    </source>
</evidence>
<organism evidence="1 2">
    <name type="scientific">Brevundimonas phage vB_BpoS-Marchewka</name>
    <dbReference type="NCBI Taxonomy" id="2948604"/>
    <lineage>
        <taxon>Viruses</taxon>
        <taxon>Duplodnaviria</taxon>
        <taxon>Heunggongvirae</taxon>
        <taxon>Uroviricota</taxon>
        <taxon>Caudoviricetes</taxon>
        <taxon>Jeanschmidtviridae</taxon>
        <taxon>Marchewkavirus</taxon>
        <taxon>Marchewkavirus marchewka</taxon>
    </lineage>
</organism>
<gene>
    <name evidence="1" type="ORF">MARCHEWKA_04280</name>
</gene>
<evidence type="ECO:0000313" key="2">
    <source>
        <dbReference type="Proteomes" id="UP001056634"/>
    </source>
</evidence>
<reference evidence="1" key="1">
    <citation type="submission" date="2022-04" db="EMBL/GenBank/DDBJ databases">
        <authorList>
            <person name="Friedrich I."/>
            <person name="Schneider D."/>
            <person name="Poehlein A."/>
            <person name="Hertel R."/>
            <person name="Daniel R."/>
        </authorList>
    </citation>
    <scope>NUCLEOTIDE SEQUENCE</scope>
</reference>
<keyword evidence="2" id="KW-1185">Reference proteome</keyword>
<name>A0A9E7STC1_9CAUD</name>